<evidence type="ECO:0000256" key="4">
    <source>
        <dbReference type="ARBA" id="ARBA00023134"/>
    </source>
</evidence>
<keyword evidence="2 5" id="KW-0548">Nucleotidyltransferase</keyword>
<feature type="binding site" evidence="5">
    <location>
        <position position="172"/>
    </location>
    <ligand>
        <name>phosphoenolpyruvate</name>
        <dbReference type="ChEBI" id="CHEBI:58702"/>
    </ligand>
</feature>
<feature type="compositionally biased region" description="Polar residues" evidence="6">
    <location>
        <begin position="217"/>
        <end position="228"/>
    </location>
</feature>
<comment type="caution">
    <text evidence="7">The sequence shown here is derived from an EMBL/GenBank/DDBJ whole genome shotgun (WGS) entry which is preliminary data.</text>
</comment>
<sequence>MTPAQPELVHGLGDDPAPRQRWRVVIPVKPARRGKSRLASGASRETLARAIALDTIAATVACPAVAQVFVVTDDPGLPLAAADIPGLRFVAEEEPRGLDAAIGLGTAAAGTNAPRAALLGDLPALRPDDLAAALDAAAAHPRAVVADAEGTGSTLVTAAAGHDWSCAFGDGSFARHLALGCVALEIPRTSTVRRDVDTPEQLAEAVHLGLGIRTSEALSADSQTGSRTTPHRTDSG</sequence>
<comment type="function">
    <text evidence="5">Guanylyltransferase that catalyzes the activation of phosphoenolpyruvate (PEP) as enolpyruvoyl-2-diphospho-5'-guanosine, via the condensation of PEP with GTP. It is involved in the biosynthesis of coenzyme F420, a hydride carrier cofactor.</text>
</comment>
<feature type="region of interest" description="Disordered" evidence="6">
    <location>
        <begin position="217"/>
        <end position="236"/>
    </location>
</feature>
<comment type="catalytic activity">
    <reaction evidence="5">
        <text>phosphoenolpyruvate + GTP + H(+) = enolpyruvoyl-2-diphospho-5'-guanosine + diphosphate</text>
        <dbReference type="Rhea" id="RHEA:30519"/>
        <dbReference type="ChEBI" id="CHEBI:15378"/>
        <dbReference type="ChEBI" id="CHEBI:33019"/>
        <dbReference type="ChEBI" id="CHEBI:37565"/>
        <dbReference type="ChEBI" id="CHEBI:58702"/>
        <dbReference type="ChEBI" id="CHEBI:143701"/>
        <dbReference type="EC" id="2.7.7.105"/>
    </reaction>
</comment>
<dbReference type="PANTHER" id="PTHR40392">
    <property type="entry name" value="2-PHOSPHO-L-LACTATE GUANYLYLTRANSFERASE"/>
    <property type="match status" value="1"/>
</dbReference>
<dbReference type="Proteomes" id="UP001291912">
    <property type="component" value="Unassembled WGS sequence"/>
</dbReference>
<comment type="similarity">
    <text evidence="5">Belongs to the CofC family.</text>
</comment>
<dbReference type="NCBIfam" id="TIGR03552">
    <property type="entry name" value="F420_cofC"/>
    <property type="match status" value="1"/>
</dbReference>
<gene>
    <name evidence="7" type="primary">cofC</name>
    <name evidence="5" type="synonym">fbiD</name>
    <name evidence="7" type="ORF">R2Q92_03940</name>
</gene>
<dbReference type="Pfam" id="PF01983">
    <property type="entry name" value="CofC"/>
    <property type="match status" value="1"/>
</dbReference>
<feature type="binding site" evidence="5">
    <location>
        <position position="169"/>
    </location>
    <ligand>
        <name>phosphoenolpyruvate</name>
        <dbReference type="ChEBI" id="CHEBI:58702"/>
    </ligand>
</feature>
<dbReference type="RefSeq" id="WP_194423643.1">
    <property type="nucleotide sequence ID" value="NZ_BAAAPT010000001.1"/>
</dbReference>
<evidence type="ECO:0000256" key="3">
    <source>
        <dbReference type="ARBA" id="ARBA00022741"/>
    </source>
</evidence>
<evidence type="ECO:0000256" key="5">
    <source>
        <dbReference type="HAMAP-Rule" id="MF_02114"/>
    </source>
</evidence>
<dbReference type="EMBL" id="JAWJYN010000001">
    <property type="protein sequence ID" value="MDZ8160973.1"/>
    <property type="molecule type" value="Genomic_DNA"/>
</dbReference>
<comment type="caution">
    <text evidence="5">Lacks conserved residue(s) required for the propagation of feature annotation.</text>
</comment>
<evidence type="ECO:0000256" key="6">
    <source>
        <dbReference type="SAM" id="MobiDB-lite"/>
    </source>
</evidence>
<dbReference type="InterPro" id="IPR002835">
    <property type="entry name" value="CofC"/>
</dbReference>
<dbReference type="GO" id="GO:0043814">
    <property type="term" value="F:phospholactate guanylyltransferase activity"/>
    <property type="evidence" value="ECO:0007669"/>
    <property type="project" value="UniProtKB-EC"/>
</dbReference>
<dbReference type="EC" id="2.7.7.105" evidence="5"/>
<dbReference type="InterPro" id="IPR029044">
    <property type="entry name" value="Nucleotide-diphossugar_trans"/>
</dbReference>
<name>A0ABU5N4E8_9MICO</name>
<dbReference type="PANTHER" id="PTHR40392:SF1">
    <property type="entry name" value="2-PHOSPHO-L-LACTATE GUANYLYLTRANSFERASE"/>
    <property type="match status" value="1"/>
</dbReference>
<evidence type="ECO:0000313" key="8">
    <source>
        <dbReference type="Proteomes" id="UP001291912"/>
    </source>
</evidence>
<keyword evidence="8" id="KW-1185">Reference proteome</keyword>
<evidence type="ECO:0000313" key="7">
    <source>
        <dbReference type="EMBL" id="MDZ8160973.1"/>
    </source>
</evidence>
<dbReference type="SUPFAM" id="SSF53448">
    <property type="entry name" value="Nucleotide-diphospho-sugar transferases"/>
    <property type="match status" value="1"/>
</dbReference>
<proteinExistence type="inferred from homology"/>
<keyword evidence="3 5" id="KW-0547">Nucleotide-binding</keyword>
<evidence type="ECO:0000256" key="1">
    <source>
        <dbReference type="ARBA" id="ARBA00022679"/>
    </source>
</evidence>
<reference evidence="7 8" key="1">
    <citation type="submission" date="2023-10" db="EMBL/GenBank/DDBJ databases">
        <title>Microbacterium xanthum sp. nov., isolated from seaweed.</title>
        <authorList>
            <person name="Lee S.D."/>
        </authorList>
    </citation>
    <scope>NUCLEOTIDE SEQUENCE [LARGE SCALE GENOMIC DNA]</scope>
    <source>
        <strain evidence="7 8">KCTC 19124</strain>
    </source>
</reference>
<organism evidence="7 8">
    <name type="scientific">Microbacterium aquimaris</name>
    <dbReference type="NCBI Taxonomy" id="459816"/>
    <lineage>
        <taxon>Bacteria</taxon>
        <taxon>Bacillati</taxon>
        <taxon>Actinomycetota</taxon>
        <taxon>Actinomycetes</taxon>
        <taxon>Micrococcales</taxon>
        <taxon>Microbacteriaceae</taxon>
        <taxon>Microbacterium</taxon>
    </lineage>
</organism>
<comment type="pathway">
    <text evidence="5">Cofactor biosynthesis; coenzyme F420 biosynthesis.</text>
</comment>
<accession>A0ABU5N4E8</accession>
<dbReference type="Gene3D" id="3.90.550.10">
    <property type="entry name" value="Spore Coat Polysaccharide Biosynthesis Protein SpsA, Chain A"/>
    <property type="match status" value="1"/>
</dbReference>
<keyword evidence="4 5" id="KW-0342">GTP-binding</keyword>
<keyword evidence="1 5" id="KW-0808">Transferase</keyword>
<dbReference type="HAMAP" id="MF_02114">
    <property type="entry name" value="CofC"/>
    <property type="match status" value="1"/>
</dbReference>
<evidence type="ECO:0000256" key="2">
    <source>
        <dbReference type="ARBA" id="ARBA00022695"/>
    </source>
</evidence>
<protein>
    <recommendedName>
        <fullName evidence="5">Phosphoenolpyruvate guanylyltransferase</fullName>
        <shortName evidence="5">PEP guanylyltransferase</shortName>
        <ecNumber evidence="5">2.7.7.105</ecNumber>
    </recommendedName>
</protein>